<evidence type="ECO:0000313" key="2">
    <source>
        <dbReference type="EMBL" id="KAF2154310.1"/>
    </source>
</evidence>
<feature type="compositionally biased region" description="Low complexity" evidence="1">
    <location>
        <begin position="11"/>
        <end position="26"/>
    </location>
</feature>
<keyword evidence="3" id="KW-1185">Reference proteome</keyword>
<proteinExistence type="predicted"/>
<dbReference type="OrthoDB" id="10568434at2759"/>
<dbReference type="EMBL" id="ML996084">
    <property type="protein sequence ID" value="KAF2154310.1"/>
    <property type="molecule type" value="Genomic_DNA"/>
</dbReference>
<protein>
    <submittedName>
        <fullName evidence="2">Uncharacterized protein</fullName>
    </submittedName>
</protein>
<gene>
    <name evidence="2" type="ORF">K461DRAFT_254550</name>
</gene>
<evidence type="ECO:0000256" key="1">
    <source>
        <dbReference type="SAM" id="MobiDB-lite"/>
    </source>
</evidence>
<feature type="region of interest" description="Disordered" evidence="1">
    <location>
        <begin position="1"/>
        <end position="105"/>
    </location>
</feature>
<reference evidence="2" key="1">
    <citation type="journal article" date="2020" name="Stud. Mycol.">
        <title>101 Dothideomycetes genomes: a test case for predicting lifestyles and emergence of pathogens.</title>
        <authorList>
            <person name="Haridas S."/>
            <person name="Albert R."/>
            <person name="Binder M."/>
            <person name="Bloem J."/>
            <person name="Labutti K."/>
            <person name="Salamov A."/>
            <person name="Andreopoulos B."/>
            <person name="Baker S."/>
            <person name="Barry K."/>
            <person name="Bills G."/>
            <person name="Bluhm B."/>
            <person name="Cannon C."/>
            <person name="Castanera R."/>
            <person name="Culley D."/>
            <person name="Daum C."/>
            <person name="Ezra D."/>
            <person name="Gonzalez J."/>
            <person name="Henrissat B."/>
            <person name="Kuo A."/>
            <person name="Liang C."/>
            <person name="Lipzen A."/>
            <person name="Lutzoni F."/>
            <person name="Magnuson J."/>
            <person name="Mondo S."/>
            <person name="Nolan M."/>
            <person name="Ohm R."/>
            <person name="Pangilinan J."/>
            <person name="Park H.-J."/>
            <person name="Ramirez L."/>
            <person name="Alfaro M."/>
            <person name="Sun H."/>
            <person name="Tritt A."/>
            <person name="Yoshinaga Y."/>
            <person name="Zwiers L.-H."/>
            <person name="Turgeon B."/>
            <person name="Goodwin S."/>
            <person name="Spatafora J."/>
            <person name="Crous P."/>
            <person name="Grigoriev I."/>
        </authorList>
    </citation>
    <scope>NUCLEOTIDE SEQUENCE</scope>
    <source>
        <strain evidence="2">CBS 260.36</strain>
    </source>
</reference>
<sequence length="105" mass="11263">MTSPKSHMPRVSIGSSVASSESAPVSTGCAMGSTPSPDRSNSSNIPSPHIDHRKRNGDHLDDEDSDEHVYSPLRTSNPSAPPYPCICTPEPKIPRPRNCKSSCVH</sequence>
<comment type="caution">
    <text evidence="2">The sequence shown here is derived from an EMBL/GenBank/DDBJ whole genome shotgun (WGS) entry which is preliminary data.</text>
</comment>
<dbReference type="AlphaFoldDB" id="A0A9P4J562"/>
<dbReference type="Proteomes" id="UP000799439">
    <property type="component" value="Unassembled WGS sequence"/>
</dbReference>
<name>A0A9P4J562_9PEZI</name>
<evidence type="ECO:0000313" key="3">
    <source>
        <dbReference type="Proteomes" id="UP000799439"/>
    </source>
</evidence>
<organism evidence="2 3">
    <name type="scientific">Myriangium duriaei CBS 260.36</name>
    <dbReference type="NCBI Taxonomy" id="1168546"/>
    <lineage>
        <taxon>Eukaryota</taxon>
        <taxon>Fungi</taxon>
        <taxon>Dikarya</taxon>
        <taxon>Ascomycota</taxon>
        <taxon>Pezizomycotina</taxon>
        <taxon>Dothideomycetes</taxon>
        <taxon>Dothideomycetidae</taxon>
        <taxon>Myriangiales</taxon>
        <taxon>Myriangiaceae</taxon>
        <taxon>Myriangium</taxon>
    </lineage>
</organism>
<feature type="compositionally biased region" description="Polar residues" evidence="1">
    <location>
        <begin position="33"/>
        <end position="46"/>
    </location>
</feature>
<accession>A0A9P4J562</accession>